<feature type="region of interest" description="Disordered" evidence="1">
    <location>
        <begin position="42"/>
        <end position="64"/>
    </location>
</feature>
<accession>A0A158A4V1</accession>
<sequence length="64" mass="7391">MRNAFFVCMSNLFDVRLSVNEASVREMLESLSSRIWRDEPGVQSYRGKKRPSKIKGPGSQRETQ</sequence>
<name>A0A158A4V1_9BURK</name>
<organism evidence="2 3">
    <name type="scientific">Caballeronia ptereochthonis</name>
    <dbReference type="NCBI Taxonomy" id="1777144"/>
    <lineage>
        <taxon>Bacteria</taxon>
        <taxon>Pseudomonadati</taxon>
        <taxon>Pseudomonadota</taxon>
        <taxon>Betaproteobacteria</taxon>
        <taxon>Burkholderiales</taxon>
        <taxon>Burkholderiaceae</taxon>
        <taxon>Caballeronia</taxon>
    </lineage>
</organism>
<comment type="caution">
    <text evidence="2">The sequence shown here is derived from an EMBL/GenBank/DDBJ whole genome shotgun (WGS) entry which is preliminary data.</text>
</comment>
<proteinExistence type="predicted"/>
<dbReference type="AlphaFoldDB" id="A0A158A4V1"/>
<keyword evidence="3" id="KW-1185">Reference proteome</keyword>
<evidence type="ECO:0000256" key="1">
    <source>
        <dbReference type="SAM" id="MobiDB-lite"/>
    </source>
</evidence>
<evidence type="ECO:0000313" key="3">
    <source>
        <dbReference type="Proteomes" id="UP000054978"/>
    </source>
</evidence>
<dbReference type="EMBL" id="FCOB02000005">
    <property type="protein sequence ID" value="SAK52871.1"/>
    <property type="molecule type" value="Genomic_DNA"/>
</dbReference>
<reference evidence="2" key="1">
    <citation type="submission" date="2016-01" db="EMBL/GenBank/DDBJ databases">
        <authorList>
            <person name="Peeters C."/>
        </authorList>
    </citation>
    <scope>NUCLEOTIDE SEQUENCE [LARGE SCALE GENOMIC DNA]</scope>
    <source>
        <strain evidence="2">LMG 29326</strain>
    </source>
</reference>
<evidence type="ECO:0000313" key="2">
    <source>
        <dbReference type="EMBL" id="SAK52871.1"/>
    </source>
</evidence>
<dbReference type="Proteomes" id="UP000054978">
    <property type="component" value="Unassembled WGS sequence"/>
</dbReference>
<protein>
    <submittedName>
        <fullName evidence="2">Uncharacterized protein</fullName>
    </submittedName>
</protein>
<gene>
    <name evidence="2" type="ORF">AWB83_01326</name>
</gene>